<dbReference type="EMBL" id="KV933218">
    <property type="protein sequence ID" value="PIO31996.1"/>
    <property type="molecule type" value="Genomic_DNA"/>
</dbReference>
<organism evidence="1 2">
    <name type="scientific">Aquarana catesbeiana</name>
    <name type="common">American bullfrog</name>
    <name type="synonym">Rana catesbeiana</name>
    <dbReference type="NCBI Taxonomy" id="8400"/>
    <lineage>
        <taxon>Eukaryota</taxon>
        <taxon>Metazoa</taxon>
        <taxon>Chordata</taxon>
        <taxon>Craniata</taxon>
        <taxon>Vertebrata</taxon>
        <taxon>Euteleostomi</taxon>
        <taxon>Amphibia</taxon>
        <taxon>Batrachia</taxon>
        <taxon>Anura</taxon>
        <taxon>Neobatrachia</taxon>
        <taxon>Ranoidea</taxon>
        <taxon>Ranidae</taxon>
        <taxon>Aquarana</taxon>
    </lineage>
</organism>
<name>A0A2G9RVQ7_AQUCT</name>
<keyword evidence="2" id="KW-1185">Reference proteome</keyword>
<evidence type="ECO:0000313" key="2">
    <source>
        <dbReference type="Proteomes" id="UP000228934"/>
    </source>
</evidence>
<dbReference type="Proteomes" id="UP000228934">
    <property type="component" value="Unassembled WGS sequence"/>
</dbReference>
<sequence>MNLFERMSTFTEMLTLQWRVTLMRRELLESVWQRC</sequence>
<dbReference type="AlphaFoldDB" id="A0A2G9RVQ7"/>
<proteinExistence type="predicted"/>
<gene>
    <name evidence="1" type="ORF">AB205_0092990</name>
</gene>
<reference evidence="2" key="1">
    <citation type="journal article" date="2017" name="Nat. Commun.">
        <title>The North American bullfrog draft genome provides insight into hormonal regulation of long noncoding RNA.</title>
        <authorList>
            <person name="Hammond S.A."/>
            <person name="Warren R.L."/>
            <person name="Vandervalk B.P."/>
            <person name="Kucuk E."/>
            <person name="Khan H."/>
            <person name="Gibb E.A."/>
            <person name="Pandoh P."/>
            <person name="Kirk H."/>
            <person name="Zhao Y."/>
            <person name="Jones M."/>
            <person name="Mungall A.J."/>
            <person name="Coope R."/>
            <person name="Pleasance S."/>
            <person name="Moore R.A."/>
            <person name="Holt R.A."/>
            <person name="Round J.M."/>
            <person name="Ohora S."/>
            <person name="Walle B.V."/>
            <person name="Veldhoen N."/>
            <person name="Helbing C.C."/>
            <person name="Birol I."/>
        </authorList>
    </citation>
    <scope>NUCLEOTIDE SEQUENCE [LARGE SCALE GENOMIC DNA]</scope>
</reference>
<protein>
    <submittedName>
        <fullName evidence="1">Uncharacterized protein</fullName>
    </submittedName>
</protein>
<evidence type="ECO:0000313" key="1">
    <source>
        <dbReference type="EMBL" id="PIO31996.1"/>
    </source>
</evidence>
<accession>A0A2G9RVQ7</accession>